<gene>
    <name evidence="1" type="ORF">RhiirC2_753076</name>
</gene>
<comment type="caution">
    <text evidence="1">The sequence shown here is derived from an EMBL/GenBank/DDBJ whole genome shotgun (WGS) entry which is preliminary data.</text>
</comment>
<accession>A0A2N1MYE6</accession>
<dbReference type="AlphaFoldDB" id="A0A2N1MYE6"/>
<reference evidence="1 2" key="1">
    <citation type="submission" date="2016-04" db="EMBL/GenBank/DDBJ databases">
        <title>Genome analyses suggest a sexual origin of heterokaryosis in a supposedly ancient asexual fungus.</title>
        <authorList>
            <person name="Ropars J."/>
            <person name="Sedzielewska K."/>
            <person name="Noel J."/>
            <person name="Charron P."/>
            <person name="Farinelli L."/>
            <person name="Marton T."/>
            <person name="Kruger M."/>
            <person name="Pelin A."/>
            <person name="Brachmann A."/>
            <person name="Corradi N."/>
        </authorList>
    </citation>
    <scope>NUCLEOTIDE SEQUENCE [LARGE SCALE GENOMIC DNA]</scope>
    <source>
        <strain evidence="1 2">C2</strain>
    </source>
</reference>
<dbReference type="EMBL" id="LLXL01001063">
    <property type="protein sequence ID" value="PKK66665.1"/>
    <property type="molecule type" value="Genomic_DNA"/>
</dbReference>
<protein>
    <submittedName>
        <fullName evidence="1">Uncharacterized protein</fullName>
    </submittedName>
</protein>
<dbReference type="VEuPathDB" id="FungiDB:RhiirFUN_006042"/>
<sequence length="69" mass="8132">MVCDKKVNVDILRVSLLKQLISDKKKDIFQIKDPDDLTLWKVDIMKKKNKSLITFLLKKTLKMNLVVRC</sequence>
<dbReference type="Proteomes" id="UP000233469">
    <property type="component" value="Unassembled WGS sequence"/>
</dbReference>
<dbReference type="VEuPathDB" id="FungiDB:FUN_003906"/>
<proteinExistence type="predicted"/>
<reference evidence="1 2" key="2">
    <citation type="submission" date="2017-10" db="EMBL/GenBank/DDBJ databases">
        <title>Extensive intraspecific genome diversity in a model arbuscular mycorrhizal fungus.</title>
        <authorList>
            <person name="Chen E.C.H."/>
            <person name="Morin E."/>
            <person name="Baudet D."/>
            <person name="Noel J."/>
            <person name="Ndikumana S."/>
            <person name="Charron P."/>
            <person name="St-Onge C."/>
            <person name="Giorgi J."/>
            <person name="Grigoriev I.V."/>
            <person name="Roux C."/>
            <person name="Martin F.M."/>
            <person name="Corradi N."/>
        </authorList>
    </citation>
    <scope>NUCLEOTIDE SEQUENCE [LARGE SCALE GENOMIC DNA]</scope>
    <source>
        <strain evidence="1 2">C2</strain>
    </source>
</reference>
<evidence type="ECO:0000313" key="1">
    <source>
        <dbReference type="EMBL" id="PKK66665.1"/>
    </source>
</evidence>
<name>A0A2N1MYE6_9GLOM</name>
<organism evidence="1 2">
    <name type="scientific">Rhizophagus irregularis</name>
    <dbReference type="NCBI Taxonomy" id="588596"/>
    <lineage>
        <taxon>Eukaryota</taxon>
        <taxon>Fungi</taxon>
        <taxon>Fungi incertae sedis</taxon>
        <taxon>Mucoromycota</taxon>
        <taxon>Glomeromycotina</taxon>
        <taxon>Glomeromycetes</taxon>
        <taxon>Glomerales</taxon>
        <taxon>Glomeraceae</taxon>
        <taxon>Rhizophagus</taxon>
    </lineage>
</organism>
<evidence type="ECO:0000313" key="2">
    <source>
        <dbReference type="Proteomes" id="UP000233469"/>
    </source>
</evidence>